<feature type="transmembrane region" description="Helical" evidence="3">
    <location>
        <begin position="563"/>
        <end position="585"/>
    </location>
</feature>
<dbReference type="NCBIfam" id="TIGR01760">
    <property type="entry name" value="tape_meas_TP901"/>
    <property type="match status" value="1"/>
</dbReference>
<reference evidence="5 6" key="1">
    <citation type="journal article" date="2021" name="Astrobiology">
        <title>Bacterial Cellulose Retains Robustness but Its Synthesis Declines After Exposure to a Mars-Like Environment Simulated Outside the International Space Station.</title>
        <authorList>
            <person name="Orlovska I."/>
            <person name="Podolich O."/>
            <person name="Kukharenko O."/>
            <person name="Zaets I."/>
            <person name="Reva O."/>
            <person name="Khirunenko L."/>
            <person name="Zmejkoski D."/>
            <person name="Rogalsky S."/>
            <person name="Barh D."/>
            <person name="Tiwari S."/>
            <person name="Kumavath R."/>
            <person name="Goes-Neto A."/>
            <person name="Azevedo V."/>
            <person name="Brenig B."/>
            <person name="Ghosh P."/>
            <person name="de Vera J.P."/>
            <person name="Kozyrovska N."/>
        </authorList>
    </citation>
    <scope>NUCLEOTIDE SEQUENCE [LARGE SCALE GENOMIC DNA]</scope>
    <source>
        <strain evidence="5 6">IMBG 311</strain>
    </source>
</reference>
<feature type="transmembrane region" description="Helical" evidence="3">
    <location>
        <begin position="616"/>
        <end position="634"/>
    </location>
</feature>
<feature type="region of interest" description="Disordered" evidence="2">
    <location>
        <begin position="766"/>
        <end position="791"/>
    </location>
</feature>
<feature type="transmembrane region" description="Helical" evidence="3">
    <location>
        <begin position="592"/>
        <end position="610"/>
    </location>
</feature>
<accession>A0ABS5SQT7</accession>
<dbReference type="InterPro" id="IPR010090">
    <property type="entry name" value="Phage_tape_meas"/>
</dbReference>
<proteinExistence type="predicted"/>
<keyword evidence="1" id="KW-1188">Viral release from host cell</keyword>
<dbReference type="Pfam" id="PF10145">
    <property type="entry name" value="PhageMin_Tail"/>
    <property type="match status" value="1"/>
</dbReference>
<keyword evidence="3" id="KW-0472">Membrane</keyword>
<sequence length="791" mass="80920">MSGNNMTAAFRLDFAVGSMEPLESLRSILGEINGSLKELARAANPFDEMQQPVARATEGVTGLNEVLSETGAVGAEAAEAVGTIGEAAAGIEAATAAVTGLDEVLSETGAAGARAAEAVGTISMTTAGVEAATAAVTGLDDALGATGGAAAEAAGGMNRIGTEAEEAAERSVSALGRIRAAASVLGSSGMGYARNVGGAVRGFGQSIQEGVGSAFGAAATGFGIVMPVRAAAEYDNDLTHIGIGLNLHGADNTRFAETFGRDIDRLARDTGQRGTDLAAAAGYFSREGYTLDQIKAVMPTVAHIATAYNAAPDGVAKTTFAMQENLGISAAEMPGALSAVALAGKSADLPFEKLAPLFPQVAAQAGALGVRGRDGLNDMAAALAVMRKNTGTEGEAVTDMRAFLQTITSSHTAKRFDKYGVHLFDVLNDARKRGIDPMMAVLQKVNQITHGGDNLKAVGELFNNEQDRGFVNALLHHLGGEQGYFAIRKKVGSADPAMVDEDFHTGMQSTLTVLQSFEESLSQLERRIGHGFVPILKVATVGLHGLTKGFDWLDQHVPGATTAIVGTVGGMLALATGMGAVGAVAGPLRAGFVLFRTVLAPVTALLGGVSLATLGVVAGLAALTAGVVAAALYVSHNMTRISHAFDAGGHGITGSLKGTWNVAKMVFNDFTAWLDGWGGGIGTKLHNIVTGLARIFSAPLVAMFQYVKAQFATLDQAFSNSWVGRHIESLMGRGVQPAPAIPAAAPARPAPGGSAAVVHITHDPGLKARQTAGPRGAVRITPDRGRMVAQP</sequence>
<gene>
    <name evidence="5" type="ORF">HNO79_14515</name>
</gene>
<dbReference type="PANTHER" id="PTHR37813">
    <property type="entry name" value="FELS-2 PROPHAGE PROTEIN"/>
    <property type="match status" value="1"/>
</dbReference>
<evidence type="ECO:0000313" key="6">
    <source>
        <dbReference type="Proteomes" id="UP001519538"/>
    </source>
</evidence>
<dbReference type="GeneID" id="79188962"/>
<evidence type="ECO:0000256" key="1">
    <source>
        <dbReference type="ARBA" id="ARBA00022612"/>
    </source>
</evidence>
<evidence type="ECO:0000259" key="4">
    <source>
        <dbReference type="Pfam" id="PF10145"/>
    </source>
</evidence>
<keyword evidence="3" id="KW-0812">Transmembrane</keyword>
<dbReference type="PANTHER" id="PTHR37813:SF1">
    <property type="entry name" value="FELS-2 PROPHAGE PROTEIN"/>
    <property type="match status" value="1"/>
</dbReference>
<name>A0ABS5SQT7_9PROT</name>
<evidence type="ECO:0000256" key="3">
    <source>
        <dbReference type="SAM" id="Phobius"/>
    </source>
</evidence>
<keyword evidence="6" id="KW-1185">Reference proteome</keyword>
<dbReference type="RefSeq" id="WP_214165758.1">
    <property type="nucleotide sequence ID" value="NZ_JABLUU010000021.1"/>
</dbReference>
<evidence type="ECO:0000313" key="5">
    <source>
        <dbReference type="EMBL" id="MBT0676593.1"/>
    </source>
</evidence>
<protein>
    <submittedName>
        <fullName evidence="5">Phage tail tape measure protein</fullName>
    </submittedName>
</protein>
<keyword evidence="3" id="KW-1133">Transmembrane helix</keyword>
<feature type="compositionally biased region" description="Basic and acidic residues" evidence="2">
    <location>
        <begin position="781"/>
        <end position="791"/>
    </location>
</feature>
<feature type="domain" description="Phage tail tape measure protein" evidence="4">
    <location>
        <begin position="264"/>
        <end position="462"/>
    </location>
</feature>
<organism evidence="5 6">
    <name type="scientific">Komagataeibacter oboediens</name>
    <dbReference type="NCBI Taxonomy" id="65958"/>
    <lineage>
        <taxon>Bacteria</taxon>
        <taxon>Pseudomonadati</taxon>
        <taxon>Pseudomonadota</taxon>
        <taxon>Alphaproteobacteria</taxon>
        <taxon>Acetobacterales</taxon>
        <taxon>Acetobacteraceae</taxon>
        <taxon>Komagataeibacter</taxon>
    </lineage>
</organism>
<evidence type="ECO:0000256" key="2">
    <source>
        <dbReference type="SAM" id="MobiDB-lite"/>
    </source>
</evidence>
<comment type="caution">
    <text evidence="5">The sequence shown here is derived from an EMBL/GenBank/DDBJ whole genome shotgun (WGS) entry which is preliminary data.</text>
</comment>
<dbReference type="EMBL" id="JABLUU010000021">
    <property type="protein sequence ID" value="MBT0676593.1"/>
    <property type="molecule type" value="Genomic_DNA"/>
</dbReference>
<dbReference type="Proteomes" id="UP001519538">
    <property type="component" value="Unassembled WGS sequence"/>
</dbReference>